<feature type="chain" id="PRO_5014642347" evidence="1">
    <location>
        <begin position="25"/>
        <end position="93"/>
    </location>
</feature>
<evidence type="ECO:0000256" key="1">
    <source>
        <dbReference type="SAM" id="SignalP"/>
    </source>
</evidence>
<dbReference type="AlphaFoldDB" id="A0A2K8JRQ4"/>
<accession>A0A2K8JRQ4</accession>
<keyword evidence="1" id="KW-0732">Signal</keyword>
<evidence type="ECO:0000313" key="2">
    <source>
        <dbReference type="EMBL" id="ATU82505.1"/>
    </source>
</evidence>
<organism evidence="2">
    <name type="scientific">Lethocerus distinctifemur</name>
    <dbReference type="NCBI Taxonomy" id="280095"/>
    <lineage>
        <taxon>Eukaryota</taxon>
        <taxon>Metazoa</taxon>
        <taxon>Ecdysozoa</taxon>
        <taxon>Arthropoda</taxon>
        <taxon>Hexapoda</taxon>
        <taxon>Insecta</taxon>
        <taxon>Pterygota</taxon>
        <taxon>Neoptera</taxon>
        <taxon>Paraneoptera</taxon>
        <taxon>Hemiptera</taxon>
        <taxon>Heteroptera</taxon>
        <taxon>Panheteroptera</taxon>
        <taxon>Nepomorpha</taxon>
        <taxon>Belostomatidae</taxon>
        <taxon>Lethocerinae</taxon>
        <taxon>Lethocerus</taxon>
    </lineage>
</organism>
<protein>
    <submittedName>
        <fullName evidence="2">Venom peptide Ld2a</fullName>
    </submittedName>
</protein>
<dbReference type="EMBL" id="MF683364">
    <property type="protein sequence ID" value="ATU82505.1"/>
    <property type="molecule type" value="mRNA"/>
</dbReference>
<feature type="signal peptide" evidence="1">
    <location>
        <begin position="1"/>
        <end position="24"/>
    </location>
</feature>
<proteinExistence type="evidence at transcript level"/>
<reference evidence="2" key="1">
    <citation type="journal article" date="2018" name="Cell. Mol. Life Sci.">
        <title>Giant fish-killing water bug reveals ancient and dynamic venom evolution in Heteroptera.</title>
        <authorList>
            <person name="Walker A.A."/>
            <person name="Hernandez-Vargas M.J."/>
            <person name="Corzo G."/>
            <person name="Fry B.G."/>
            <person name="King G.F."/>
        </authorList>
    </citation>
    <scope>NUCLEOTIDE SEQUENCE</scope>
</reference>
<sequence>MVSKIVVALCVSVCTLWFVDMADSSPTFFLEPYIKGEILAIGESVRSTLGKHKGEVLTDQILKDSIMAITKILVARKFNITPKSDYKLESNQQ</sequence>
<name>A0A2K8JRQ4_9HEMI</name>